<accession>A0AAW4VVX3</accession>
<dbReference type="InterPro" id="IPR038620">
    <property type="entry name" value="YdcP-like_sf"/>
</dbReference>
<name>A0AAW4VVX3_9FIRM</name>
<dbReference type="AlphaFoldDB" id="A0AAW4VVX3"/>
<dbReference type="RefSeq" id="WP_117751331.1">
    <property type="nucleotide sequence ID" value="NZ_DBEZNG010000002.1"/>
</dbReference>
<dbReference type="InterPro" id="IPR010365">
    <property type="entry name" value="DUF961"/>
</dbReference>
<dbReference type="GeneID" id="98660522"/>
<reference evidence="1 2" key="1">
    <citation type="submission" date="2021-10" db="EMBL/GenBank/DDBJ databases">
        <title>Anaerobic single-cell dispensing facilitates the cultivation of human gut bacteria.</title>
        <authorList>
            <person name="Afrizal A."/>
        </authorList>
    </citation>
    <scope>NUCLEOTIDE SEQUENCE [LARGE SCALE GENOMIC DNA]</scope>
    <source>
        <strain evidence="1 2">CLA-AA-H270</strain>
    </source>
</reference>
<dbReference type="Proteomes" id="UP001298753">
    <property type="component" value="Unassembled WGS sequence"/>
</dbReference>
<evidence type="ECO:0000313" key="2">
    <source>
        <dbReference type="Proteomes" id="UP001298753"/>
    </source>
</evidence>
<gene>
    <name evidence="1" type="ORF">LKD22_08095</name>
</gene>
<proteinExistence type="predicted"/>
<keyword evidence="2" id="KW-1185">Reference proteome</keyword>
<protein>
    <submittedName>
        <fullName evidence="1">YdcP family protein</fullName>
    </submittedName>
</protein>
<sequence length="126" mass="14056">MRFSNGFFGENEATLGTLRFSAMRREVFEENADGTPSEVVKERTYDLKSDKQGRMIQVSVPASVPVRDFAYNAEVKLVNPMFGAIAHVTFGNSAEVDWYIKADDLVLKTPAQNSQPHKDVPADKKS</sequence>
<dbReference type="Gene3D" id="2.40.50.390">
    <property type="entry name" value="Conjugative transposon protein, DUF961"/>
    <property type="match status" value="1"/>
</dbReference>
<comment type="caution">
    <text evidence="1">The sequence shown here is derived from an EMBL/GenBank/DDBJ whole genome shotgun (WGS) entry which is preliminary data.</text>
</comment>
<organism evidence="1 2">
    <name type="scientific">Agathobaculum butyriciproducens</name>
    <dbReference type="NCBI Taxonomy" id="1628085"/>
    <lineage>
        <taxon>Bacteria</taxon>
        <taxon>Bacillati</taxon>
        <taxon>Bacillota</taxon>
        <taxon>Clostridia</taxon>
        <taxon>Eubacteriales</taxon>
        <taxon>Butyricicoccaceae</taxon>
        <taxon>Agathobaculum</taxon>
    </lineage>
</organism>
<evidence type="ECO:0000313" key="1">
    <source>
        <dbReference type="EMBL" id="MCC2177086.1"/>
    </source>
</evidence>
<dbReference type="EMBL" id="JAJEPX010000022">
    <property type="protein sequence ID" value="MCC2177086.1"/>
    <property type="molecule type" value="Genomic_DNA"/>
</dbReference>
<dbReference type="Pfam" id="PF06125">
    <property type="entry name" value="DUF961"/>
    <property type="match status" value="1"/>
</dbReference>